<keyword evidence="7 9" id="KW-0408">Iron</keyword>
<organism evidence="12 13">
    <name type="scientific">Guyanagaster necrorhizus</name>
    <dbReference type="NCBI Taxonomy" id="856835"/>
    <lineage>
        <taxon>Eukaryota</taxon>
        <taxon>Fungi</taxon>
        <taxon>Dikarya</taxon>
        <taxon>Basidiomycota</taxon>
        <taxon>Agaricomycotina</taxon>
        <taxon>Agaricomycetes</taxon>
        <taxon>Agaricomycetidae</taxon>
        <taxon>Agaricales</taxon>
        <taxon>Marasmiineae</taxon>
        <taxon>Physalacriaceae</taxon>
        <taxon>Guyanagaster</taxon>
    </lineage>
</organism>
<dbReference type="EMBL" id="MU250524">
    <property type="protein sequence ID" value="KAG7451851.1"/>
    <property type="molecule type" value="Genomic_DNA"/>
</dbReference>
<evidence type="ECO:0000313" key="13">
    <source>
        <dbReference type="Proteomes" id="UP000812287"/>
    </source>
</evidence>
<dbReference type="Gene3D" id="1.10.630.10">
    <property type="entry name" value="Cytochrome P450"/>
    <property type="match status" value="1"/>
</dbReference>
<dbReference type="SUPFAM" id="SSF48264">
    <property type="entry name" value="Cytochrome P450"/>
    <property type="match status" value="1"/>
</dbReference>
<dbReference type="PROSITE" id="PS00086">
    <property type="entry name" value="CYTOCHROME_P450"/>
    <property type="match status" value="1"/>
</dbReference>
<keyword evidence="5 9" id="KW-0479">Metal-binding</keyword>
<evidence type="ECO:0000313" key="12">
    <source>
        <dbReference type="EMBL" id="KAG7451851.1"/>
    </source>
</evidence>
<evidence type="ECO:0000256" key="6">
    <source>
        <dbReference type="ARBA" id="ARBA00023002"/>
    </source>
</evidence>
<keyword evidence="4 9" id="KW-0349">Heme</keyword>
<dbReference type="CDD" id="cd11065">
    <property type="entry name" value="CYP64-like"/>
    <property type="match status" value="1"/>
</dbReference>
<evidence type="ECO:0000256" key="1">
    <source>
        <dbReference type="ARBA" id="ARBA00001971"/>
    </source>
</evidence>
<evidence type="ECO:0000256" key="9">
    <source>
        <dbReference type="PIRSR" id="PIRSR602401-1"/>
    </source>
</evidence>
<evidence type="ECO:0000256" key="11">
    <source>
        <dbReference type="SAM" id="SignalP"/>
    </source>
</evidence>
<dbReference type="Proteomes" id="UP000812287">
    <property type="component" value="Unassembled WGS sequence"/>
</dbReference>
<dbReference type="GO" id="GO:0016705">
    <property type="term" value="F:oxidoreductase activity, acting on paired donors, with incorporation or reduction of molecular oxygen"/>
    <property type="evidence" value="ECO:0007669"/>
    <property type="project" value="InterPro"/>
</dbReference>
<accession>A0A9P8AY39</accession>
<evidence type="ECO:0000256" key="4">
    <source>
        <dbReference type="ARBA" id="ARBA00022617"/>
    </source>
</evidence>
<dbReference type="PANTHER" id="PTHR46300:SF7">
    <property type="entry name" value="P450, PUTATIVE (EUROFUNG)-RELATED"/>
    <property type="match status" value="1"/>
</dbReference>
<keyword evidence="8 10" id="KW-0503">Monooxygenase</keyword>
<reference evidence="12" key="1">
    <citation type="submission" date="2020-11" db="EMBL/GenBank/DDBJ databases">
        <title>Adaptations for nitrogen fixation in a non-lichenized fungal sporocarp promotes dispersal by wood-feeding termites.</title>
        <authorList>
            <consortium name="DOE Joint Genome Institute"/>
            <person name="Koch R.A."/>
            <person name="Yoon G."/>
            <person name="Arayal U."/>
            <person name="Lail K."/>
            <person name="Amirebrahimi M."/>
            <person name="Labutti K."/>
            <person name="Lipzen A."/>
            <person name="Riley R."/>
            <person name="Barry K."/>
            <person name="Henrissat B."/>
            <person name="Grigoriev I.V."/>
            <person name="Herr J.R."/>
            <person name="Aime M.C."/>
        </authorList>
    </citation>
    <scope>NUCLEOTIDE SEQUENCE</scope>
    <source>
        <strain evidence="12">MCA 3950</strain>
    </source>
</reference>
<dbReference type="PRINTS" id="PR00463">
    <property type="entry name" value="EP450I"/>
</dbReference>
<keyword evidence="13" id="KW-1185">Reference proteome</keyword>
<gene>
    <name evidence="12" type="ORF">BT62DRAFT_959743</name>
</gene>
<evidence type="ECO:0000256" key="2">
    <source>
        <dbReference type="ARBA" id="ARBA00005179"/>
    </source>
</evidence>
<evidence type="ECO:0000256" key="7">
    <source>
        <dbReference type="ARBA" id="ARBA00023004"/>
    </source>
</evidence>
<feature type="signal peptide" evidence="11">
    <location>
        <begin position="1"/>
        <end position="24"/>
    </location>
</feature>
<comment type="similarity">
    <text evidence="3 10">Belongs to the cytochrome P450 family.</text>
</comment>
<dbReference type="InterPro" id="IPR002401">
    <property type="entry name" value="Cyt_P450_E_grp-I"/>
</dbReference>
<dbReference type="OrthoDB" id="2789670at2759"/>
<keyword evidence="11" id="KW-0732">Signal</keyword>
<comment type="cofactor">
    <cofactor evidence="1 9">
        <name>heme</name>
        <dbReference type="ChEBI" id="CHEBI:30413"/>
    </cofactor>
</comment>
<dbReference type="InterPro" id="IPR050364">
    <property type="entry name" value="Cytochrome_P450_fung"/>
</dbReference>
<evidence type="ECO:0000256" key="5">
    <source>
        <dbReference type="ARBA" id="ARBA00022723"/>
    </source>
</evidence>
<dbReference type="InterPro" id="IPR001128">
    <property type="entry name" value="Cyt_P450"/>
</dbReference>
<keyword evidence="6 10" id="KW-0560">Oxidoreductase</keyword>
<dbReference type="GeneID" id="66110812"/>
<dbReference type="PANTHER" id="PTHR46300">
    <property type="entry name" value="P450, PUTATIVE (EUROFUNG)-RELATED-RELATED"/>
    <property type="match status" value="1"/>
</dbReference>
<dbReference type="RefSeq" id="XP_043045351.1">
    <property type="nucleotide sequence ID" value="XM_043188515.1"/>
</dbReference>
<comment type="caution">
    <text evidence="12">The sequence shown here is derived from an EMBL/GenBank/DDBJ whole genome shotgun (WGS) entry which is preliminary data.</text>
</comment>
<feature type="binding site" description="axial binding residue" evidence="9">
    <location>
        <position position="442"/>
    </location>
    <ligand>
        <name>heme</name>
        <dbReference type="ChEBI" id="CHEBI:30413"/>
    </ligand>
    <ligandPart>
        <name>Fe</name>
        <dbReference type="ChEBI" id="CHEBI:18248"/>
    </ligandPart>
</feature>
<dbReference type="Pfam" id="PF00067">
    <property type="entry name" value="p450"/>
    <property type="match status" value="1"/>
</dbReference>
<dbReference type="GO" id="GO:0004497">
    <property type="term" value="F:monooxygenase activity"/>
    <property type="evidence" value="ECO:0007669"/>
    <property type="project" value="UniProtKB-KW"/>
</dbReference>
<protein>
    <submittedName>
        <fullName evidence="12">Cytochrome P450</fullName>
    </submittedName>
</protein>
<evidence type="ECO:0000256" key="8">
    <source>
        <dbReference type="ARBA" id="ARBA00023033"/>
    </source>
</evidence>
<name>A0A9P8AY39_9AGAR</name>
<feature type="chain" id="PRO_5040144184" evidence="11">
    <location>
        <begin position="25"/>
        <end position="509"/>
    </location>
</feature>
<comment type="pathway">
    <text evidence="2">Secondary metabolite biosynthesis.</text>
</comment>
<dbReference type="GO" id="GO:0005506">
    <property type="term" value="F:iron ion binding"/>
    <property type="evidence" value="ECO:0007669"/>
    <property type="project" value="InterPro"/>
</dbReference>
<dbReference type="AlphaFoldDB" id="A0A9P8AY39"/>
<dbReference type="InterPro" id="IPR036396">
    <property type="entry name" value="Cyt_P450_sf"/>
</dbReference>
<proteinExistence type="inferred from homology"/>
<dbReference type="GO" id="GO:0020037">
    <property type="term" value="F:heme binding"/>
    <property type="evidence" value="ECO:0007669"/>
    <property type="project" value="InterPro"/>
</dbReference>
<evidence type="ECO:0000256" key="3">
    <source>
        <dbReference type="ARBA" id="ARBA00010617"/>
    </source>
</evidence>
<evidence type="ECO:0000256" key="10">
    <source>
        <dbReference type="RuleBase" id="RU000461"/>
    </source>
</evidence>
<sequence length="509" mass="57606">MMNSTLLLAFLSFGALLLYRLSVSFNRQRPPLPPGPKGLPLIGNLWDVPRAEDYPWRTFARWATTYGDILYLDIPGNPTVVINSAKAAIDLFEKRSGNYSDRPDFTMLKLTGWGFNMAFVRYSDWWRMHRRMFHQHFQPRALPAYYPVQMKATLVLLQQLHKSPDAFVHHVRHHAGSTIMKIVYGYDVDPNGDRFVELVDRALESVRIVGNVGAFLVDYFPILKYLPRWLPGAEFIRLAQAWRKDVDDMSEEPFEYTRESMAKGLAPPSFVSENLTKMQKTEVADTPTHLEIIRNTAGVAFAAGADTTVIVVLSAMLAFLLYPEVQAKAQAELDAVVGYGNRLPNFDDRPQLPYIDAIVLEAMRWNSVVPLGIAHRTVKEDVYRGYYIPAGATIIGNAWAMLHDEKDYPNPLVFDPDRFMPRDGKEREPEPTVAFGFGRRICPGRYIALNTAWIAIASMVSTLSFTKAVDSEGRIVEPSETFTSAFLSFPVPFKCTIKTRSPQTQALLD</sequence>
<dbReference type="InterPro" id="IPR017972">
    <property type="entry name" value="Cyt_P450_CS"/>
</dbReference>